<dbReference type="EMBL" id="QGQD01000004">
    <property type="protein sequence ID" value="TLD02943.1"/>
    <property type="molecule type" value="Genomic_DNA"/>
</dbReference>
<evidence type="ECO:0000256" key="1">
    <source>
        <dbReference type="ARBA" id="ARBA00004370"/>
    </source>
</evidence>
<dbReference type="STRING" id="180332.GCA_000797495_02195"/>
<dbReference type="PROSITE" id="PS50885">
    <property type="entry name" value="HAMP"/>
    <property type="match status" value="1"/>
</dbReference>
<dbReference type="Proteomes" id="UP000306509">
    <property type="component" value="Unassembled WGS sequence"/>
</dbReference>
<evidence type="ECO:0000256" key="3">
    <source>
        <dbReference type="ARBA" id="ARBA00022679"/>
    </source>
</evidence>
<keyword evidence="5" id="KW-0472">Membrane</keyword>
<accession>A0A4U8QFS8</accession>
<keyword evidence="3 7" id="KW-0808">Transferase</keyword>
<feature type="transmembrane region" description="Helical" evidence="5">
    <location>
        <begin position="21"/>
        <end position="41"/>
    </location>
</feature>
<feature type="transmembrane region" description="Helical" evidence="5">
    <location>
        <begin position="311"/>
        <end position="331"/>
    </location>
</feature>
<dbReference type="PANTHER" id="PTHR34220:SF7">
    <property type="entry name" value="SENSOR HISTIDINE KINASE YPDA"/>
    <property type="match status" value="1"/>
</dbReference>
<dbReference type="Pfam" id="PF02518">
    <property type="entry name" value="HATPase_c"/>
    <property type="match status" value="1"/>
</dbReference>
<evidence type="ECO:0000313" key="8">
    <source>
        <dbReference type="Proteomes" id="UP000306509"/>
    </source>
</evidence>
<dbReference type="EC" id="2.7.13.3" evidence="7"/>
<dbReference type="Gene3D" id="6.10.340.10">
    <property type="match status" value="1"/>
</dbReference>
<reference evidence="7 8" key="1">
    <citation type="journal article" date="2019" name="Anaerobe">
        <title>Detection of Robinsoniella peoriensis in multiple bone samples of a trauma patient.</title>
        <authorList>
            <person name="Schrottner P."/>
            <person name="Hartwich K."/>
            <person name="Bunk B."/>
            <person name="Schober I."/>
            <person name="Helbig S."/>
            <person name="Rudolph W.W."/>
            <person name="Gunzer F."/>
        </authorList>
    </citation>
    <scope>NUCLEOTIDE SEQUENCE [LARGE SCALE GENOMIC DNA]</scope>
    <source>
        <strain evidence="7 8">DSM 106044</strain>
    </source>
</reference>
<feature type="domain" description="HAMP" evidence="6">
    <location>
        <begin position="336"/>
        <end position="388"/>
    </location>
</feature>
<keyword evidence="4 7" id="KW-0418">Kinase</keyword>
<dbReference type="InterPro" id="IPR050640">
    <property type="entry name" value="Bact_2-comp_sensor_kinase"/>
</dbReference>
<name>A0A4U8QFS8_9FIRM</name>
<keyword evidence="2" id="KW-0597">Phosphoprotein</keyword>
<organism evidence="7 8">
    <name type="scientific">Robinsoniella peoriensis</name>
    <dbReference type="NCBI Taxonomy" id="180332"/>
    <lineage>
        <taxon>Bacteria</taxon>
        <taxon>Bacillati</taxon>
        <taxon>Bacillota</taxon>
        <taxon>Clostridia</taxon>
        <taxon>Lachnospirales</taxon>
        <taxon>Lachnospiraceae</taxon>
        <taxon>Robinsoniella</taxon>
    </lineage>
</organism>
<dbReference type="PANTHER" id="PTHR34220">
    <property type="entry name" value="SENSOR HISTIDINE KINASE YPDA"/>
    <property type="match status" value="1"/>
</dbReference>
<gene>
    <name evidence="7" type="primary">ypdA_4</name>
    <name evidence="7" type="ORF">DSM106044_00172</name>
</gene>
<comment type="subcellular location">
    <subcellularLocation>
        <location evidence="1">Membrane</location>
    </subcellularLocation>
</comment>
<dbReference type="InterPro" id="IPR003594">
    <property type="entry name" value="HATPase_dom"/>
</dbReference>
<protein>
    <submittedName>
        <fullName evidence="7">Sensor histidine kinase YpdA</fullName>
        <ecNumber evidence="7">2.7.13.3</ecNumber>
    </submittedName>
</protein>
<comment type="caution">
    <text evidence="7">The sequence shown here is derived from an EMBL/GenBank/DDBJ whole genome shotgun (WGS) entry which is preliminary data.</text>
</comment>
<dbReference type="OrthoDB" id="9809348at2"/>
<evidence type="ECO:0000256" key="2">
    <source>
        <dbReference type="ARBA" id="ARBA00022553"/>
    </source>
</evidence>
<dbReference type="RefSeq" id="WP_044297727.1">
    <property type="nucleotide sequence ID" value="NZ_CABMJZ010000095.1"/>
</dbReference>
<dbReference type="SUPFAM" id="SSF55874">
    <property type="entry name" value="ATPase domain of HSP90 chaperone/DNA topoisomerase II/histidine kinase"/>
    <property type="match status" value="1"/>
</dbReference>
<dbReference type="InterPro" id="IPR003660">
    <property type="entry name" value="HAMP_dom"/>
</dbReference>
<dbReference type="Pfam" id="PF06580">
    <property type="entry name" value="His_kinase"/>
    <property type="match status" value="1"/>
</dbReference>
<dbReference type="GO" id="GO:0000155">
    <property type="term" value="F:phosphorelay sensor kinase activity"/>
    <property type="evidence" value="ECO:0007669"/>
    <property type="project" value="InterPro"/>
</dbReference>
<dbReference type="Gene3D" id="3.30.565.10">
    <property type="entry name" value="Histidine kinase-like ATPase, C-terminal domain"/>
    <property type="match status" value="1"/>
</dbReference>
<dbReference type="InterPro" id="IPR010559">
    <property type="entry name" value="Sig_transdc_His_kin_internal"/>
</dbReference>
<sequence>MIKPLQPLKDLYSNMRLQSKFMITHLVLIIIPTIVIAYFFYGQMYDTIVSETIRQEQNFSKHSSSTINAAMDQINVVSDSILDNAYLTDILNEKNSFRLLQLLRSAKTEDFYTFTNSMIDGNLITDIKIYMDLPTEDFYDDYNGQKSIFLHSSEARGSYWSGIFNSTPIPSLFCPKFYLSPKEVENYGSMSYVRKIKPQTAAPEDPSIYVVVYFSQENIDQLLMQGISENNTVSYIVNERNALVSSSDSAYAGTYLMNYDTIKDSFMQSNNYITKTVLGKEVYAGFYNVTHTSWYMVSILPAQSLQNKGKLLIVQFVLFYLFFLGVAFIMATTLSRSITKRLGAVINQMKTVRTGRPVSMETAQIHDEVGDLIDTYNYMSTEMNTLMDNQAKSAEDLRIAEFKALQSQINPHFLYNTLDMINWLSLSHQEEKVTEAVQALSKFYKLTLNKGNIAISLKEEITQVSLYVKLQNMRYQDKIEFIIDVPDEMMDYEIPKLVLQPLVENAIMHGIFEKEEKMGTILITGWLEDEVLVLIVSDDGVGISEDKLKIILTGAGESISGSNIGIYNTHERLQLFYNNTDFGLAYSSNEGNGTEVEIRIPAKKISV</sequence>
<keyword evidence="5" id="KW-1133">Transmembrane helix</keyword>
<evidence type="ECO:0000256" key="5">
    <source>
        <dbReference type="SAM" id="Phobius"/>
    </source>
</evidence>
<keyword evidence="5" id="KW-0812">Transmembrane</keyword>
<keyword evidence="8" id="KW-1185">Reference proteome</keyword>
<evidence type="ECO:0000256" key="4">
    <source>
        <dbReference type="ARBA" id="ARBA00022777"/>
    </source>
</evidence>
<dbReference type="GO" id="GO:0016020">
    <property type="term" value="C:membrane"/>
    <property type="evidence" value="ECO:0007669"/>
    <property type="project" value="UniProtKB-SubCell"/>
</dbReference>
<dbReference type="InterPro" id="IPR036890">
    <property type="entry name" value="HATPase_C_sf"/>
</dbReference>
<evidence type="ECO:0000313" key="7">
    <source>
        <dbReference type="EMBL" id="TLD02943.1"/>
    </source>
</evidence>
<dbReference type="AlphaFoldDB" id="A0A4U8QFS8"/>
<evidence type="ECO:0000259" key="6">
    <source>
        <dbReference type="PROSITE" id="PS50885"/>
    </source>
</evidence>
<proteinExistence type="predicted"/>